<feature type="chain" id="PRO_5034018591" evidence="1">
    <location>
        <begin position="24"/>
        <end position="96"/>
    </location>
</feature>
<feature type="signal peptide" evidence="1">
    <location>
        <begin position="1"/>
        <end position="23"/>
    </location>
</feature>
<keyword evidence="3" id="KW-1185">Reference proteome</keyword>
<dbReference type="Proteomes" id="UP000694402">
    <property type="component" value="Unassembled WGS sequence"/>
</dbReference>
<proteinExistence type="predicted"/>
<evidence type="ECO:0000313" key="2">
    <source>
        <dbReference type="Ensembl" id="ENSOTSP00005065685.1"/>
    </source>
</evidence>
<reference evidence="2" key="2">
    <citation type="submission" date="2025-09" db="UniProtKB">
        <authorList>
            <consortium name="Ensembl"/>
        </authorList>
    </citation>
    <scope>IDENTIFICATION</scope>
</reference>
<protein>
    <submittedName>
        <fullName evidence="2">Uncharacterized protein</fullName>
    </submittedName>
</protein>
<dbReference type="AlphaFoldDB" id="A0A8C8M4X0"/>
<evidence type="ECO:0000313" key="3">
    <source>
        <dbReference type="Proteomes" id="UP000694402"/>
    </source>
</evidence>
<sequence length="96" mass="11177">MELAHVLLFKINFTFISFPKCHGFGNPQCCRTQNLLQNDIWDLHLLDSCFCLLGVYWGRHRARTNHLEGHLNSIGWLKLDYGKSIILCHTDTLIHL</sequence>
<organism evidence="2 3">
    <name type="scientific">Oncorhynchus tshawytscha</name>
    <name type="common">Chinook salmon</name>
    <name type="synonym">Salmo tshawytscha</name>
    <dbReference type="NCBI Taxonomy" id="74940"/>
    <lineage>
        <taxon>Eukaryota</taxon>
        <taxon>Metazoa</taxon>
        <taxon>Chordata</taxon>
        <taxon>Craniata</taxon>
        <taxon>Vertebrata</taxon>
        <taxon>Euteleostomi</taxon>
        <taxon>Actinopterygii</taxon>
        <taxon>Neopterygii</taxon>
        <taxon>Teleostei</taxon>
        <taxon>Protacanthopterygii</taxon>
        <taxon>Salmoniformes</taxon>
        <taxon>Salmonidae</taxon>
        <taxon>Salmoninae</taxon>
        <taxon>Oncorhynchus</taxon>
    </lineage>
</organism>
<dbReference type="Ensembl" id="ENSOTST00005071352.2">
    <property type="protein sequence ID" value="ENSOTSP00005065685.1"/>
    <property type="gene ID" value="ENSOTSG00005031353.2"/>
</dbReference>
<accession>A0A8C8M4X0</accession>
<name>A0A8C8M4X0_ONCTS</name>
<reference evidence="2" key="1">
    <citation type="submission" date="2025-08" db="UniProtKB">
        <authorList>
            <consortium name="Ensembl"/>
        </authorList>
    </citation>
    <scope>IDENTIFICATION</scope>
</reference>
<keyword evidence="1" id="KW-0732">Signal</keyword>
<evidence type="ECO:0000256" key="1">
    <source>
        <dbReference type="SAM" id="SignalP"/>
    </source>
</evidence>